<dbReference type="AlphaFoldDB" id="A0A4Y7Q6D6"/>
<organism evidence="2 3">
    <name type="scientific">Rickenella mellea</name>
    <dbReference type="NCBI Taxonomy" id="50990"/>
    <lineage>
        <taxon>Eukaryota</taxon>
        <taxon>Fungi</taxon>
        <taxon>Dikarya</taxon>
        <taxon>Basidiomycota</taxon>
        <taxon>Agaricomycotina</taxon>
        <taxon>Agaricomycetes</taxon>
        <taxon>Hymenochaetales</taxon>
        <taxon>Rickenellaceae</taxon>
        <taxon>Rickenella</taxon>
    </lineage>
</organism>
<gene>
    <name evidence="2" type="ORF">BD410DRAFT_182148</name>
</gene>
<evidence type="ECO:0000256" key="1">
    <source>
        <dbReference type="SAM" id="MobiDB-lite"/>
    </source>
</evidence>
<dbReference type="EMBL" id="ML170172">
    <property type="protein sequence ID" value="TDL22891.1"/>
    <property type="molecule type" value="Genomic_DNA"/>
</dbReference>
<name>A0A4Y7Q6D6_9AGAM</name>
<sequence length="126" mass="14001">MKSYRAGDPSTTYFFPHHKCAASDPPCTPTFPAPPPPSPPLFATVICSYIVIVTFRGFTPQHTRSPPPPPPNLTPSKRLSVPTRRIQSQARAKMSLCLRLTSYAIDLEFLSHIPKPRLTQILAHIL</sequence>
<evidence type="ECO:0000313" key="2">
    <source>
        <dbReference type="EMBL" id="TDL22891.1"/>
    </source>
</evidence>
<keyword evidence="3" id="KW-1185">Reference proteome</keyword>
<feature type="region of interest" description="Disordered" evidence="1">
    <location>
        <begin position="60"/>
        <end position="81"/>
    </location>
</feature>
<reference evidence="2 3" key="1">
    <citation type="submission" date="2018-06" db="EMBL/GenBank/DDBJ databases">
        <title>A transcriptomic atlas of mushroom development highlights an independent origin of complex multicellularity.</title>
        <authorList>
            <consortium name="DOE Joint Genome Institute"/>
            <person name="Krizsan K."/>
            <person name="Almasi E."/>
            <person name="Merenyi Z."/>
            <person name="Sahu N."/>
            <person name="Viragh M."/>
            <person name="Koszo T."/>
            <person name="Mondo S."/>
            <person name="Kiss B."/>
            <person name="Balint B."/>
            <person name="Kues U."/>
            <person name="Barry K."/>
            <person name="Hegedus J.C."/>
            <person name="Henrissat B."/>
            <person name="Johnson J."/>
            <person name="Lipzen A."/>
            <person name="Ohm R."/>
            <person name="Nagy I."/>
            <person name="Pangilinan J."/>
            <person name="Yan J."/>
            <person name="Xiong Y."/>
            <person name="Grigoriev I.V."/>
            <person name="Hibbett D.S."/>
            <person name="Nagy L.G."/>
        </authorList>
    </citation>
    <scope>NUCLEOTIDE SEQUENCE [LARGE SCALE GENOMIC DNA]</scope>
    <source>
        <strain evidence="2 3">SZMC22713</strain>
    </source>
</reference>
<dbReference type="VEuPathDB" id="FungiDB:BD410DRAFT_182148"/>
<protein>
    <submittedName>
        <fullName evidence="2">Uncharacterized protein</fullName>
    </submittedName>
</protein>
<evidence type="ECO:0000313" key="3">
    <source>
        <dbReference type="Proteomes" id="UP000294933"/>
    </source>
</evidence>
<proteinExistence type="predicted"/>
<accession>A0A4Y7Q6D6</accession>
<dbReference type="Proteomes" id="UP000294933">
    <property type="component" value="Unassembled WGS sequence"/>
</dbReference>